<organism evidence="1 2">
    <name type="scientific">Actinoplanes couchii</name>
    <dbReference type="NCBI Taxonomy" id="403638"/>
    <lineage>
        <taxon>Bacteria</taxon>
        <taxon>Bacillati</taxon>
        <taxon>Actinomycetota</taxon>
        <taxon>Actinomycetes</taxon>
        <taxon>Micromonosporales</taxon>
        <taxon>Micromonosporaceae</taxon>
        <taxon>Actinoplanes</taxon>
    </lineage>
</organism>
<protein>
    <submittedName>
        <fullName evidence="1">Uncharacterized protein</fullName>
    </submittedName>
</protein>
<dbReference type="EMBL" id="BOMG01000068">
    <property type="protein sequence ID" value="GID57151.1"/>
    <property type="molecule type" value="Genomic_DNA"/>
</dbReference>
<reference evidence="1 2" key="1">
    <citation type="submission" date="2021-01" db="EMBL/GenBank/DDBJ databases">
        <title>Whole genome shotgun sequence of Actinoplanes couchii NBRC 106145.</title>
        <authorList>
            <person name="Komaki H."/>
            <person name="Tamura T."/>
        </authorList>
    </citation>
    <scope>NUCLEOTIDE SEQUENCE [LARGE SCALE GENOMIC DNA]</scope>
    <source>
        <strain evidence="1 2">NBRC 106145</strain>
    </source>
</reference>
<keyword evidence="2" id="KW-1185">Reference proteome</keyword>
<dbReference type="Proteomes" id="UP000612282">
    <property type="component" value="Unassembled WGS sequence"/>
</dbReference>
<evidence type="ECO:0000313" key="2">
    <source>
        <dbReference type="Proteomes" id="UP000612282"/>
    </source>
</evidence>
<accession>A0ABQ3XF90</accession>
<name>A0ABQ3XF90_9ACTN</name>
<gene>
    <name evidence="1" type="ORF">Aco03nite_055550</name>
</gene>
<dbReference type="RefSeq" id="WP_203799532.1">
    <property type="nucleotide sequence ID" value="NZ_BAAAQE010000092.1"/>
</dbReference>
<evidence type="ECO:0000313" key="1">
    <source>
        <dbReference type="EMBL" id="GID57151.1"/>
    </source>
</evidence>
<comment type="caution">
    <text evidence="1">The sequence shown here is derived from an EMBL/GenBank/DDBJ whole genome shotgun (WGS) entry which is preliminary data.</text>
</comment>
<sequence length="134" mass="14726">MGFWLHYVIPPGAAGADLAVPDTEEVLVHHQDIEVEGAVRTVEFSVFAEAGGLRIVVDVDATALLRREPEAVAATAALDEWILRHASHAVRVHELVIYRWFDVCTESFRTSGKALTGWLTSLDPNGDYWQSLGA</sequence>
<proteinExistence type="predicted"/>